<dbReference type="Gene3D" id="3.40.50.300">
    <property type="entry name" value="P-loop containing nucleotide triphosphate hydrolases"/>
    <property type="match status" value="1"/>
</dbReference>
<dbReference type="EMBL" id="AFFK01014262">
    <property type="status" value="NOT_ANNOTATED_CDS"/>
    <property type="molecule type" value="Genomic_DNA"/>
</dbReference>
<protein>
    <recommendedName>
        <fullName evidence="3">NACHT domain-containing protein</fullName>
    </recommendedName>
</protein>
<reference evidence="4" key="2">
    <citation type="submission" date="2015-02" db="UniProtKB">
        <authorList>
            <consortium name="EnsemblMetazoa"/>
        </authorList>
    </citation>
    <scope>IDENTIFICATION</scope>
</reference>
<dbReference type="PANTHER" id="PTHR46844">
    <property type="entry name" value="SLR5058 PROTEIN"/>
    <property type="match status" value="1"/>
</dbReference>
<dbReference type="PROSITE" id="PS50837">
    <property type="entry name" value="NACHT"/>
    <property type="match status" value="1"/>
</dbReference>
<keyword evidence="5" id="KW-1185">Reference proteome</keyword>
<sequence>MLSIMCVKRYDFHTNEEQSPLIVEQSGTRRYSGTQEDNGDMRGQNIVDQTSKYLVPSTNASRDHSLQNSTENQLNSDQQIEHKTQELQKKLKYIYNKAVLPHVAWLKKGKELPIKEYFVPFQLMSSGSNVVLQDLFSTDAKRILLEGYQGYGKSTLCYKILNDWASDTLFDNFKLVFILPIRNLNQMQAKDIIEALAKIYSMDKQDEFRTVVENNIEDTLFIIDGLDELPEDLESIKHILSVDAKSILLVTCRTGSMASTNSIELLNKKNYNKCIEIHGIATEKRKEFLEKFFPTEVIDTVMTNLENDPLLISLNELFKCPLFLGLLGIAVDEKKEPIFTTKTDLFKQIINCAIKLSIDTDNEEFDIFDEKCMSANGFSEFVRGFSKLLVTSLPDKKSVFANDKFTHEMHRLGLMTCHNEIYTLREKTYYEIFHASLTEFLVAFRLVAEFRENNYTFDKNFVEYINAVVVEKGSSSLILPFLIGLLDDKADDFFVQMAPFATIYSSQEILAWSIMFESTLKDESIEKFKRFLPSEVHQSEDSSLKPFYESSKHAELIKLGIESRRIEYIHYSPNSNVKLPSNVTIPVLEIDANNEICTEALQNLNVRNLLSKFGAIKNKEEANNVFNFLTSIPSIERHTFKLTNVENFSNCPLENIQNLICEDSMAAEKIISTLQNEEKKIEKLQLVLSNSSSLGNIKNIFNHISQLTFFHFENKTKENIEFDPQHFAPHEEKSLVLHNVKLTQPQSDQKWNLHYVDIDDSSPETATALTSITMKVLSCSTRLLYTLHKIEPREWPGYESIEEIVLKVDDSALKPQVWHNLSSYKNLKTLAIYLQKRSNKQYWGIDEIQESILSLPITNFIIWAVEFNVQSVGAFCSKIKEYMLEKNQCNYENITLFVGDATEEDLAELQSVFADLLQCVKSDKLKSVSICCANVSIWPIVLRQQIIDTSVLAIEHDVCGSKDYDSYTSKVHLREYLKICNRFRITKIVTM</sequence>
<feature type="region of interest" description="Disordered" evidence="2">
    <location>
        <begin position="59"/>
        <end position="78"/>
    </location>
</feature>
<proteinExistence type="predicted"/>
<feature type="compositionally biased region" description="Polar residues" evidence="2">
    <location>
        <begin position="25"/>
        <end position="36"/>
    </location>
</feature>
<dbReference type="InterPro" id="IPR027417">
    <property type="entry name" value="P-loop_NTPase"/>
</dbReference>
<evidence type="ECO:0000256" key="1">
    <source>
        <dbReference type="SAM" id="Coils"/>
    </source>
</evidence>
<dbReference type="AlphaFoldDB" id="T1IIG3"/>
<dbReference type="InterPro" id="IPR007111">
    <property type="entry name" value="NACHT_NTPase"/>
</dbReference>
<dbReference type="SUPFAM" id="SSF52540">
    <property type="entry name" value="P-loop containing nucleoside triphosphate hydrolases"/>
    <property type="match status" value="1"/>
</dbReference>
<dbReference type="PhylomeDB" id="T1IIG3"/>
<organism evidence="4 5">
    <name type="scientific">Strigamia maritima</name>
    <name type="common">European centipede</name>
    <name type="synonym">Geophilus maritimus</name>
    <dbReference type="NCBI Taxonomy" id="126957"/>
    <lineage>
        <taxon>Eukaryota</taxon>
        <taxon>Metazoa</taxon>
        <taxon>Ecdysozoa</taxon>
        <taxon>Arthropoda</taxon>
        <taxon>Myriapoda</taxon>
        <taxon>Chilopoda</taxon>
        <taxon>Pleurostigmophora</taxon>
        <taxon>Geophilomorpha</taxon>
        <taxon>Linotaeniidae</taxon>
        <taxon>Strigamia</taxon>
    </lineage>
</organism>
<feature type="coiled-coil region" evidence="1">
    <location>
        <begin position="667"/>
        <end position="694"/>
    </location>
</feature>
<feature type="domain" description="NACHT" evidence="3">
    <location>
        <begin position="141"/>
        <end position="232"/>
    </location>
</feature>
<reference evidence="5" key="1">
    <citation type="submission" date="2011-05" db="EMBL/GenBank/DDBJ databases">
        <authorList>
            <person name="Richards S.R."/>
            <person name="Qu J."/>
            <person name="Jiang H."/>
            <person name="Jhangiani S.N."/>
            <person name="Agravi P."/>
            <person name="Goodspeed R."/>
            <person name="Gross S."/>
            <person name="Mandapat C."/>
            <person name="Jackson L."/>
            <person name="Mathew T."/>
            <person name="Pu L."/>
            <person name="Thornton R."/>
            <person name="Saada N."/>
            <person name="Wilczek-Boney K.B."/>
            <person name="Lee S."/>
            <person name="Kovar C."/>
            <person name="Wu Y."/>
            <person name="Scherer S.E."/>
            <person name="Worley K.C."/>
            <person name="Muzny D.M."/>
            <person name="Gibbs R."/>
        </authorList>
    </citation>
    <scope>NUCLEOTIDE SEQUENCE</scope>
    <source>
        <strain evidence="5">Brora</strain>
    </source>
</reference>
<dbReference type="PANTHER" id="PTHR46844:SF1">
    <property type="entry name" value="SLR5058 PROTEIN"/>
    <property type="match status" value="1"/>
</dbReference>
<dbReference type="Proteomes" id="UP000014500">
    <property type="component" value="Unassembled WGS sequence"/>
</dbReference>
<evidence type="ECO:0000259" key="3">
    <source>
        <dbReference type="PROSITE" id="PS50837"/>
    </source>
</evidence>
<dbReference type="HOGENOM" id="CLU_297235_0_0_1"/>
<accession>T1IIG3</accession>
<evidence type="ECO:0000313" key="4">
    <source>
        <dbReference type="EnsemblMetazoa" id="SMAR000661-PA"/>
    </source>
</evidence>
<feature type="region of interest" description="Disordered" evidence="2">
    <location>
        <begin position="18"/>
        <end position="46"/>
    </location>
</feature>
<dbReference type="EnsemblMetazoa" id="SMAR000661-RA">
    <property type="protein sequence ID" value="SMAR000661-PA"/>
    <property type="gene ID" value="SMAR000661"/>
</dbReference>
<name>T1IIG3_STRMM</name>
<dbReference type="Pfam" id="PF05729">
    <property type="entry name" value="NACHT"/>
    <property type="match status" value="1"/>
</dbReference>
<evidence type="ECO:0000313" key="5">
    <source>
        <dbReference type="Proteomes" id="UP000014500"/>
    </source>
</evidence>
<dbReference type="OMA" id="DANNEIC"/>
<dbReference type="STRING" id="126957.T1IIG3"/>
<keyword evidence="1" id="KW-0175">Coiled coil</keyword>
<evidence type="ECO:0000256" key="2">
    <source>
        <dbReference type="SAM" id="MobiDB-lite"/>
    </source>
</evidence>